<dbReference type="SUPFAM" id="SSF103481">
    <property type="entry name" value="Multidrug resistance efflux transporter EmrE"/>
    <property type="match status" value="2"/>
</dbReference>
<dbReference type="Proteomes" id="UP001589627">
    <property type="component" value="Unassembled WGS sequence"/>
</dbReference>
<organism evidence="4 5">
    <name type="scientific">Actinoallomurus acaciae</name>
    <dbReference type="NCBI Taxonomy" id="502577"/>
    <lineage>
        <taxon>Bacteria</taxon>
        <taxon>Bacillati</taxon>
        <taxon>Actinomycetota</taxon>
        <taxon>Actinomycetes</taxon>
        <taxon>Streptosporangiales</taxon>
        <taxon>Thermomonosporaceae</taxon>
        <taxon>Actinoallomurus</taxon>
    </lineage>
</organism>
<dbReference type="InterPro" id="IPR037185">
    <property type="entry name" value="EmrE-like"/>
</dbReference>
<gene>
    <name evidence="4" type="ORF">ACFFNX_23630</name>
</gene>
<protein>
    <submittedName>
        <fullName evidence="4">DMT family transporter</fullName>
    </submittedName>
</protein>
<dbReference type="PANTHER" id="PTHR12715">
    <property type="entry name" value="TRANSPORTER, DRUG/METABOLITE EXPORTER FAMILY"/>
    <property type="match status" value="1"/>
</dbReference>
<feature type="transmembrane region" description="Helical" evidence="2">
    <location>
        <begin position="93"/>
        <end position="112"/>
    </location>
</feature>
<feature type="domain" description="EamA" evidence="3">
    <location>
        <begin position="8"/>
        <end position="135"/>
    </location>
</feature>
<feature type="transmembrane region" description="Helical" evidence="2">
    <location>
        <begin position="263"/>
        <end position="279"/>
    </location>
</feature>
<feature type="transmembrane region" description="Helical" evidence="2">
    <location>
        <begin position="119"/>
        <end position="137"/>
    </location>
</feature>
<keyword evidence="2" id="KW-0472">Membrane</keyword>
<keyword evidence="2" id="KW-0812">Transmembrane</keyword>
<dbReference type="PANTHER" id="PTHR12715:SF4">
    <property type="entry name" value="EAMA DOMAIN-CONTAINING PROTEIN"/>
    <property type="match status" value="1"/>
</dbReference>
<evidence type="ECO:0000256" key="1">
    <source>
        <dbReference type="ARBA" id="ARBA00007362"/>
    </source>
</evidence>
<evidence type="ECO:0000259" key="3">
    <source>
        <dbReference type="Pfam" id="PF00892"/>
    </source>
</evidence>
<evidence type="ECO:0000256" key="2">
    <source>
        <dbReference type="SAM" id="Phobius"/>
    </source>
</evidence>
<feature type="transmembrane region" description="Helical" evidence="2">
    <location>
        <begin position="176"/>
        <end position="196"/>
    </location>
</feature>
<feature type="transmembrane region" description="Helical" evidence="2">
    <location>
        <begin position="143"/>
        <end position="164"/>
    </location>
</feature>
<evidence type="ECO:0000313" key="5">
    <source>
        <dbReference type="Proteomes" id="UP001589627"/>
    </source>
</evidence>
<keyword evidence="2" id="KW-1133">Transmembrane helix</keyword>
<proteinExistence type="inferred from homology"/>
<feature type="transmembrane region" description="Helical" evidence="2">
    <location>
        <begin position="240"/>
        <end position="257"/>
    </location>
</feature>
<feature type="transmembrane region" description="Helical" evidence="2">
    <location>
        <begin position="30"/>
        <end position="51"/>
    </location>
</feature>
<comment type="similarity">
    <text evidence="1">Belongs to the EamA transporter family.</text>
</comment>
<dbReference type="InterPro" id="IPR052756">
    <property type="entry name" value="Alkyne_AA_exporter"/>
</dbReference>
<comment type="caution">
    <text evidence="4">The sequence shown here is derived from an EMBL/GenBank/DDBJ whole genome shotgun (WGS) entry which is preliminary data.</text>
</comment>
<feature type="transmembrane region" description="Helical" evidence="2">
    <location>
        <begin position="208"/>
        <end position="228"/>
    </location>
</feature>
<name>A0ABV5YJH1_9ACTN</name>
<keyword evidence="5" id="KW-1185">Reference proteome</keyword>
<accession>A0ABV5YJH1</accession>
<dbReference type="RefSeq" id="WP_378206174.1">
    <property type="nucleotide sequence ID" value="NZ_JBHLZP010000183.1"/>
</dbReference>
<reference evidence="4 5" key="1">
    <citation type="submission" date="2024-09" db="EMBL/GenBank/DDBJ databases">
        <authorList>
            <person name="Sun Q."/>
            <person name="Mori K."/>
        </authorList>
    </citation>
    <scope>NUCLEOTIDE SEQUENCE [LARGE SCALE GENOMIC DNA]</scope>
    <source>
        <strain evidence="4 5">TBRC 0563</strain>
    </source>
</reference>
<evidence type="ECO:0000313" key="4">
    <source>
        <dbReference type="EMBL" id="MFB9835178.1"/>
    </source>
</evidence>
<sequence length="304" mass="30851">MNTRLPALVTTVVLWASAFPAIRVGLDGLGVAGLSLLRLAVASLALTAVTPLTKVRRPRARDLPRIAVCGASGMSAYQILLNWGEVHVPAGTASLLVALAPVCSVLLATVFLGERLTAAIVVGSALALAGAAVIAVAGGSTGFSAGALVVLAAAVVQGVYHVATKPLLRRHTGVEVACYSMWTGTLFLLPLAPAAVRGLAVAPASASASAVYLGLLPSALGFVTWGHAVARYSIATSTGALYLVPPVALAVSFVWLGETPGPIPLLGGLIGMAGVALINRRAPASAQVAGTKRRWEPRPSRRNA</sequence>
<feature type="domain" description="EamA" evidence="3">
    <location>
        <begin position="145"/>
        <end position="279"/>
    </location>
</feature>
<feature type="transmembrane region" description="Helical" evidence="2">
    <location>
        <begin position="63"/>
        <end position="81"/>
    </location>
</feature>
<dbReference type="EMBL" id="JBHLZP010000183">
    <property type="protein sequence ID" value="MFB9835178.1"/>
    <property type="molecule type" value="Genomic_DNA"/>
</dbReference>
<dbReference type="InterPro" id="IPR000620">
    <property type="entry name" value="EamA_dom"/>
</dbReference>
<dbReference type="Pfam" id="PF00892">
    <property type="entry name" value="EamA"/>
    <property type="match status" value="2"/>
</dbReference>